<comment type="caution">
    <text evidence="2">The sequence shown here is derived from an EMBL/GenBank/DDBJ whole genome shotgun (WGS) entry which is preliminary data.</text>
</comment>
<reference evidence="2" key="1">
    <citation type="submission" date="2017-07" db="EMBL/GenBank/DDBJ databases">
        <title>The cable genome - Insights into the physiology and evolution of filamentous bacteria capable of sulfide oxidation via long distance electron transfer.</title>
        <authorList>
            <person name="Thorup C."/>
            <person name="Bjerg J.T."/>
            <person name="Schreiber L."/>
            <person name="Nielsen L.P."/>
            <person name="Kjeldsen K.U."/>
            <person name="Boesen T."/>
            <person name="Boggild A."/>
            <person name="Meysman F."/>
            <person name="Geelhoed J."/>
            <person name="Schramm A."/>
        </authorList>
    </citation>
    <scope>NUCLEOTIDE SEQUENCE [LARGE SCALE GENOMIC DNA]</scope>
    <source>
        <strain evidence="2">GS</strain>
    </source>
</reference>
<evidence type="ECO:0000313" key="3">
    <source>
        <dbReference type="Proteomes" id="UP000316238"/>
    </source>
</evidence>
<evidence type="ECO:0000259" key="1">
    <source>
        <dbReference type="Pfam" id="PF12275"/>
    </source>
</evidence>
<dbReference type="InterPro" id="IPR022060">
    <property type="entry name" value="DUF3616"/>
</dbReference>
<evidence type="ECO:0000313" key="2">
    <source>
        <dbReference type="EMBL" id="TAA75930.1"/>
    </source>
</evidence>
<protein>
    <recommendedName>
        <fullName evidence="1">DUF3616 domain-containing protein</fullName>
    </recommendedName>
</protein>
<dbReference type="Pfam" id="PF12275">
    <property type="entry name" value="DUF3616"/>
    <property type="match status" value="1"/>
</dbReference>
<dbReference type="AlphaFoldDB" id="A0A521G4N4"/>
<accession>A0A521G4N4</accession>
<name>A0A521G4N4_9BACT</name>
<dbReference type="EMBL" id="NQJD01000002">
    <property type="protein sequence ID" value="TAA75930.1"/>
    <property type="molecule type" value="Genomic_DNA"/>
</dbReference>
<sequence>MDTATPGSFIKISGDIVAVKNVSAVTTLNDFLIIGSDEGTGTDNKTNCIQLLKIKKDGSCKVQHNILVFQGSNDEGNEMDIEGICTEGDCVYVIGSHSARRERLSLNNTYKENQTTFYIDKIEKKSSRDWLYRIRLDAKGNEIDKNMISLRKILMNDPALKAFCEIPAKENGINIEGIAAKDGWLYVGFRGPVFRDNYVPVMKLRFDDPETTYALLYVQLGGRGIRDLAIVSDGFLILAGPIGGGSDSYQVLHWDGKDTVSGKDRSKKEVGTLHLLGEIEPPRKEKIEGMAVIEEQKSAYQLIIAYDGTKDKDRVLQRFSVNKFTSSS</sequence>
<keyword evidence="3" id="KW-1185">Reference proteome</keyword>
<proteinExistence type="predicted"/>
<gene>
    <name evidence="2" type="ORF">CDV28_10252</name>
</gene>
<organism evidence="2 3">
    <name type="scientific">Candidatus Electronema aureum</name>
    <dbReference type="NCBI Taxonomy" id="2005002"/>
    <lineage>
        <taxon>Bacteria</taxon>
        <taxon>Pseudomonadati</taxon>
        <taxon>Thermodesulfobacteriota</taxon>
        <taxon>Desulfobulbia</taxon>
        <taxon>Desulfobulbales</taxon>
        <taxon>Desulfobulbaceae</taxon>
        <taxon>Candidatus Electronema</taxon>
    </lineage>
</organism>
<dbReference type="Proteomes" id="UP000316238">
    <property type="component" value="Unassembled WGS sequence"/>
</dbReference>
<feature type="domain" description="DUF3616" evidence="1">
    <location>
        <begin position="21"/>
        <end position="315"/>
    </location>
</feature>